<evidence type="ECO:0000313" key="7">
    <source>
        <dbReference type="EMBL" id="ALI54050.1"/>
    </source>
</evidence>
<dbReference type="PATRIC" id="fig|1397108.4.peg.104"/>
<evidence type="ECO:0000256" key="2">
    <source>
        <dbReference type="ARBA" id="ARBA00004613"/>
    </source>
</evidence>
<evidence type="ECO:0000256" key="1">
    <source>
        <dbReference type="ARBA" id="ARBA00004365"/>
    </source>
</evidence>
<dbReference type="InterPro" id="IPR013384">
    <property type="entry name" value="Flagell_FlgL"/>
</dbReference>
<dbReference type="STRING" id="1397108.IMCC12053_100"/>
<dbReference type="GO" id="GO:0071973">
    <property type="term" value="P:bacterial-type flagellum-dependent cell motility"/>
    <property type="evidence" value="ECO:0007669"/>
    <property type="project" value="InterPro"/>
</dbReference>
<gene>
    <name evidence="7" type="ORF">IMCC12053_100</name>
</gene>
<evidence type="ECO:0000256" key="3">
    <source>
        <dbReference type="ARBA" id="ARBA00005709"/>
    </source>
</evidence>
<accession>A0A0P0A825</accession>
<dbReference type="EMBL" id="CP012023">
    <property type="protein sequence ID" value="ALI54050.1"/>
    <property type="molecule type" value="Genomic_DNA"/>
</dbReference>
<dbReference type="PANTHER" id="PTHR42792:SF1">
    <property type="entry name" value="FLAGELLAR HOOK-ASSOCIATED PROTEIN 3"/>
    <property type="match status" value="1"/>
</dbReference>
<dbReference type="InterPro" id="IPR046358">
    <property type="entry name" value="Flagellin_C"/>
</dbReference>
<feature type="domain" description="Flagellin C-terminal" evidence="6">
    <location>
        <begin position="347"/>
        <end position="427"/>
    </location>
</feature>
<proteinExistence type="inferred from homology"/>
<evidence type="ECO:0000256" key="4">
    <source>
        <dbReference type="ARBA" id="ARBA00023143"/>
    </source>
</evidence>
<name>A0A0P0A825_9RHOB</name>
<comment type="subcellular location">
    <subcellularLocation>
        <location evidence="1">Bacterial flagellum</location>
    </subcellularLocation>
    <subcellularLocation>
        <location evidence="2">Secreted</location>
    </subcellularLocation>
</comment>
<dbReference type="InterPro" id="IPR010810">
    <property type="entry name" value="Flagellin_hook_IN_motif"/>
</dbReference>
<dbReference type="InterPro" id="IPR001029">
    <property type="entry name" value="Flagellin_N"/>
</dbReference>
<dbReference type="GO" id="GO:0005198">
    <property type="term" value="F:structural molecule activity"/>
    <property type="evidence" value="ECO:0007669"/>
    <property type="project" value="InterPro"/>
</dbReference>
<dbReference type="Proteomes" id="UP000064920">
    <property type="component" value="Chromosome"/>
</dbReference>
<evidence type="ECO:0000259" key="5">
    <source>
        <dbReference type="Pfam" id="PF00669"/>
    </source>
</evidence>
<dbReference type="Gene3D" id="1.20.1330.10">
    <property type="entry name" value="f41 fragment of flagellin, N-terminal domain"/>
    <property type="match status" value="1"/>
</dbReference>
<dbReference type="PANTHER" id="PTHR42792">
    <property type="entry name" value="FLAGELLIN"/>
    <property type="match status" value="1"/>
</dbReference>
<keyword evidence="7" id="KW-0282">Flagellum</keyword>
<dbReference type="Pfam" id="PF00669">
    <property type="entry name" value="Flagellin_N"/>
    <property type="match status" value="1"/>
</dbReference>
<keyword evidence="8" id="KW-1185">Reference proteome</keyword>
<comment type="similarity">
    <text evidence="3">Belongs to the bacterial flagellin family.</text>
</comment>
<keyword evidence="7" id="KW-0969">Cilium</keyword>
<dbReference type="NCBIfam" id="TIGR02550">
    <property type="entry name" value="flagell_flgL"/>
    <property type="match status" value="1"/>
</dbReference>
<dbReference type="Gene3D" id="3.30.70.2120">
    <property type="match status" value="1"/>
</dbReference>
<organism evidence="7 8">
    <name type="scientific">Celeribacter marinus</name>
    <dbReference type="NCBI Taxonomy" id="1397108"/>
    <lineage>
        <taxon>Bacteria</taxon>
        <taxon>Pseudomonadati</taxon>
        <taxon>Pseudomonadota</taxon>
        <taxon>Alphaproteobacteria</taxon>
        <taxon>Rhodobacterales</taxon>
        <taxon>Roseobacteraceae</taxon>
        <taxon>Celeribacter</taxon>
    </lineage>
</organism>
<evidence type="ECO:0000259" key="6">
    <source>
        <dbReference type="Pfam" id="PF00700"/>
    </source>
</evidence>
<dbReference type="Pfam" id="PF00700">
    <property type="entry name" value="Flagellin_C"/>
    <property type="match status" value="1"/>
</dbReference>
<dbReference type="KEGG" id="cmar:IMCC12053_100"/>
<evidence type="ECO:0000313" key="8">
    <source>
        <dbReference type="Proteomes" id="UP000064920"/>
    </source>
</evidence>
<dbReference type="InterPro" id="IPR001492">
    <property type="entry name" value="Flagellin"/>
</dbReference>
<dbReference type="GO" id="GO:0005576">
    <property type="term" value="C:extracellular region"/>
    <property type="evidence" value="ECO:0007669"/>
    <property type="project" value="UniProtKB-SubCell"/>
</dbReference>
<reference evidence="7 8" key="1">
    <citation type="submission" date="2015-05" db="EMBL/GenBank/DDBJ databases">
        <authorList>
            <person name="Wang D.B."/>
            <person name="Wang M."/>
        </authorList>
    </citation>
    <scope>NUCLEOTIDE SEQUENCE [LARGE SCALE GENOMIC DNA]</scope>
    <source>
        <strain evidence="7 8">IMCC 12053</strain>
    </source>
</reference>
<dbReference type="SUPFAM" id="SSF64518">
    <property type="entry name" value="Phase 1 flagellin"/>
    <property type="match status" value="1"/>
</dbReference>
<keyword evidence="4" id="KW-0975">Bacterial flagellum</keyword>
<feature type="domain" description="Flagellin N-terminal" evidence="5">
    <location>
        <begin position="3"/>
        <end position="141"/>
    </location>
</feature>
<sequence length="429" mass="45762">MTISTKMFNEQTIANLGRLSEQLSGLQEQVASGKKPIKPSTDPVATAKLSAAKELEAGLARFRGNMNRIDTRLSETDVALGQVQTVMTRLKELSIQASNDTLNDVDRLSIRKEVTQHKAFLVGLANTKDAQGQALFGGYMTNTAPFAMSLDGQVSYLGDTGMHSLPVSQSLSLATGLDGAASFMRIQTEQGPKSVFDIVAEFETSLKVMADRETSVKVLSPDGARLSFEIGRSPRPQTLRLEGSLGAADITVTMVSGTMRPMIEAINAQTSATGVSAQVSEDGNTIRLKSSDGEAFTISGFQADDIDGAESVPSRQITVQQIVGDTILGEPVVLVDQDNALKTSVAGLDSVIVHMASARAQVGAFAATAEIQSDMLARQEMMITETLSGIEDADLTSVVTELQSLLVNRDALRQVFAKVGQQSLFDLIR</sequence>
<keyword evidence="7" id="KW-0966">Cell projection</keyword>
<protein>
    <submittedName>
        <fullName evidence="7">Flagellar hook-associated protein FlgL</fullName>
    </submittedName>
</protein>
<dbReference type="GO" id="GO:0009424">
    <property type="term" value="C:bacterial-type flagellum hook"/>
    <property type="evidence" value="ECO:0007669"/>
    <property type="project" value="InterPro"/>
</dbReference>
<dbReference type="Pfam" id="PF07196">
    <property type="entry name" value="Flagellin_IN"/>
    <property type="match status" value="1"/>
</dbReference>
<dbReference type="AlphaFoldDB" id="A0A0P0A825"/>